<reference evidence="1" key="1">
    <citation type="submission" date="2013-08" db="EMBL/GenBank/DDBJ databases">
        <title>Gene expansion shapes genome architecture in the human pathogen Lichtheimia corymbifera: an evolutionary genomics analysis in the ancient terrestrial Mucorales (Mucoromycotina).</title>
        <authorList>
            <person name="Schwartze V.U."/>
            <person name="Winter S."/>
            <person name="Shelest E."/>
            <person name="Marcet-Houben M."/>
            <person name="Horn F."/>
            <person name="Wehner S."/>
            <person name="Hoffmann K."/>
            <person name="Riege K."/>
            <person name="Sammeth M."/>
            <person name="Nowrousian M."/>
            <person name="Valiante V."/>
            <person name="Linde J."/>
            <person name="Jacobsen I.D."/>
            <person name="Marz M."/>
            <person name="Brakhage A.A."/>
            <person name="Gabaldon T."/>
            <person name="Bocker S."/>
            <person name="Voigt K."/>
        </authorList>
    </citation>
    <scope>NUCLEOTIDE SEQUENCE [LARGE SCALE GENOMIC DNA]</scope>
    <source>
        <strain evidence="1">FSU 9682</strain>
    </source>
</reference>
<accession>A0A068SAD9</accession>
<evidence type="ECO:0000313" key="1">
    <source>
        <dbReference type="EMBL" id="CDH59323.1"/>
    </source>
</evidence>
<organism evidence="1 2">
    <name type="scientific">Lichtheimia corymbifera JMRC:FSU:9682</name>
    <dbReference type="NCBI Taxonomy" id="1263082"/>
    <lineage>
        <taxon>Eukaryota</taxon>
        <taxon>Fungi</taxon>
        <taxon>Fungi incertae sedis</taxon>
        <taxon>Mucoromycota</taxon>
        <taxon>Mucoromycotina</taxon>
        <taxon>Mucoromycetes</taxon>
        <taxon>Mucorales</taxon>
        <taxon>Lichtheimiaceae</taxon>
        <taxon>Lichtheimia</taxon>
    </lineage>
</organism>
<comment type="caution">
    <text evidence="1">The sequence shown here is derived from an EMBL/GenBank/DDBJ whole genome shotgun (WGS) entry which is preliminary data.</text>
</comment>
<proteinExistence type="predicted"/>
<dbReference type="Proteomes" id="UP000027586">
    <property type="component" value="Unassembled WGS sequence"/>
</dbReference>
<keyword evidence="2" id="KW-1185">Reference proteome</keyword>
<dbReference type="VEuPathDB" id="FungiDB:LCOR_10146.1"/>
<protein>
    <submittedName>
        <fullName evidence="1">Uncharacterized protein</fullName>
    </submittedName>
</protein>
<sequence length="106" mass="11697">MLIISRCMDIASFVDFLVAMASQGRHRCSESSAPSQQAAFIPPTAYNSTPFYTGDFSKASLFTPCQHSAFTNFHHFVFSQYSSLVVRRHHLACSLTISSSKAVTLV</sequence>
<evidence type="ECO:0000313" key="2">
    <source>
        <dbReference type="Proteomes" id="UP000027586"/>
    </source>
</evidence>
<name>A0A068SAD9_9FUNG</name>
<dbReference type="AlphaFoldDB" id="A0A068SAD9"/>
<gene>
    <name evidence="1" type="ORF">LCOR_10146.1</name>
</gene>
<dbReference type="EMBL" id="CBTN010000068">
    <property type="protein sequence ID" value="CDH59323.1"/>
    <property type="molecule type" value="Genomic_DNA"/>
</dbReference>